<organism evidence="2 3">
    <name type="scientific">Modicella reniformis</name>
    <dbReference type="NCBI Taxonomy" id="1440133"/>
    <lineage>
        <taxon>Eukaryota</taxon>
        <taxon>Fungi</taxon>
        <taxon>Fungi incertae sedis</taxon>
        <taxon>Mucoromycota</taxon>
        <taxon>Mortierellomycotina</taxon>
        <taxon>Mortierellomycetes</taxon>
        <taxon>Mortierellales</taxon>
        <taxon>Mortierellaceae</taxon>
        <taxon>Modicella</taxon>
    </lineage>
</organism>
<keyword evidence="3" id="KW-1185">Reference proteome</keyword>
<protein>
    <submittedName>
        <fullName evidence="2">Uncharacterized protein</fullName>
    </submittedName>
</protein>
<evidence type="ECO:0000256" key="1">
    <source>
        <dbReference type="SAM" id="MobiDB-lite"/>
    </source>
</evidence>
<name>A0A9P6SNT3_9FUNG</name>
<feature type="region of interest" description="Disordered" evidence="1">
    <location>
        <begin position="1"/>
        <end position="52"/>
    </location>
</feature>
<dbReference type="OrthoDB" id="2417280at2759"/>
<sequence length="468" mass="52590">MTTHSGPSGTVGTDKAKDTNGFSFAIPAQSGPMAHGPLSHRSTGMEAEQEDKQSTILRLREMLKNADNKRQTSMDLKTELVVLYTQAVERVPDDVSREMNLAQLKVDLDNQMAPVEAEIQRAEQHFQLIKSTLEAKVAMIKERRMLEDAQSASRLATPATSEGSDSTVLDVVPVETNRKHVSLARVFNYKRIPVIDMENMEIDYNRVQLKEKVGAPVFELELEGISEAETALEAVKGTIIQPTYGDKSWKQVQRCLAKMLKFDLMRAKILGQLFNAVPKHGEDANSFADRLDVLIEAAGVENMGEPLLATITAALPDAGREKVLAEFKSLDYIPSVKDLLAFIRTNPSVMTGRATDPRAWLVGKFVKKDKRTTDPMAIHKPYNEVSQTTTKRAEITNPHRIKSPRFTTRKDRLQIHANTPYAKASNESTEMLDALDTTIQKRLKELTERHWPKKAKMVQQKRDHKLQH</sequence>
<dbReference type="Proteomes" id="UP000749646">
    <property type="component" value="Unassembled WGS sequence"/>
</dbReference>
<evidence type="ECO:0000313" key="3">
    <source>
        <dbReference type="Proteomes" id="UP000749646"/>
    </source>
</evidence>
<reference evidence="2" key="1">
    <citation type="journal article" date="2020" name="Fungal Divers.">
        <title>Resolving the Mortierellaceae phylogeny through synthesis of multi-gene phylogenetics and phylogenomics.</title>
        <authorList>
            <person name="Vandepol N."/>
            <person name="Liber J."/>
            <person name="Desiro A."/>
            <person name="Na H."/>
            <person name="Kennedy M."/>
            <person name="Barry K."/>
            <person name="Grigoriev I.V."/>
            <person name="Miller A.N."/>
            <person name="O'Donnell K."/>
            <person name="Stajich J.E."/>
            <person name="Bonito G."/>
        </authorList>
    </citation>
    <scope>NUCLEOTIDE SEQUENCE</scope>
    <source>
        <strain evidence="2">MES-2147</strain>
    </source>
</reference>
<dbReference type="AlphaFoldDB" id="A0A9P6SNT3"/>
<evidence type="ECO:0000313" key="2">
    <source>
        <dbReference type="EMBL" id="KAF9985389.1"/>
    </source>
</evidence>
<accession>A0A9P6SNT3</accession>
<proteinExistence type="predicted"/>
<comment type="caution">
    <text evidence="2">The sequence shown here is derived from an EMBL/GenBank/DDBJ whole genome shotgun (WGS) entry which is preliminary data.</text>
</comment>
<dbReference type="EMBL" id="JAAAHW010003303">
    <property type="protein sequence ID" value="KAF9985389.1"/>
    <property type="molecule type" value="Genomic_DNA"/>
</dbReference>
<gene>
    <name evidence="2" type="ORF">BGZ65_010984</name>
</gene>
<feature type="compositionally biased region" description="Polar residues" evidence="1">
    <location>
        <begin position="1"/>
        <end position="11"/>
    </location>
</feature>